<accession>A0A250WUB7</accession>
<evidence type="ECO:0000256" key="3">
    <source>
        <dbReference type="PROSITE-ProRule" id="PRU00176"/>
    </source>
</evidence>
<keyword evidence="1" id="KW-0677">Repeat</keyword>
<evidence type="ECO:0000313" key="5">
    <source>
        <dbReference type="EMBL" id="GAX74232.1"/>
    </source>
</evidence>
<dbReference type="Gene3D" id="3.30.70.330">
    <property type="match status" value="2"/>
</dbReference>
<organism evidence="5 6">
    <name type="scientific">Chlamydomonas eustigma</name>
    <dbReference type="NCBI Taxonomy" id="1157962"/>
    <lineage>
        <taxon>Eukaryota</taxon>
        <taxon>Viridiplantae</taxon>
        <taxon>Chlorophyta</taxon>
        <taxon>core chlorophytes</taxon>
        <taxon>Chlorophyceae</taxon>
        <taxon>CS clade</taxon>
        <taxon>Chlamydomonadales</taxon>
        <taxon>Chlamydomonadaceae</taxon>
        <taxon>Chlamydomonas</taxon>
    </lineage>
</organism>
<keyword evidence="2 3" id="KW-0694">RNA-binding</keyword>
<evidence type="ECO:0000313" key="6">
    <source>
        <dbReference type="Proteomes" id="UP000232323"/>
    </source>
</evidence>
<gene>
    <name evidence="5" type="ORF">CEUSTIGMA_g1681.t1</name>
</gene>
<dbReference type="InterPro" id="IPR050666">
    <property type="entry name" value="ESRP"/>
</dbReference>
<dbReference type="OrthoDB" id="431068at2759"/>
<evidence type="ECO:0000256" key="1">
    <source>
        <dbReference type="ARBA" id="ARBA00022737"/>
    </source>
</evidence>
<keyword evidence="6" id="KW-1185">Reference proteome</keyword>
<dbReference type="PANTHER" id="PTHR13976">
    <property type="entry name" value="HETEROGENEOUS NUCLEAR RIBONUCLEOPROTEIN-RELATED"/>
    <property type="match status" value="1"/>
</dbReference>
<name>A0A250WUB7_9CHLO</name>
<dbReference type="AlphaFoldDB" id="A0A250WUB7"/>
<evidence type="ECO:0000259" key="4">
    <source>
        <dbReference type="PROSITE" id="PS50102"/>
    </source>
</evidence>
<dbReference type="EMBL" id="BEGY01000006">
    <property type="protein sequence ID" value="GAX74232.1"/>
    <property type="molecule type" value="Genomic_DNA"/>
</dbReference>
<dbReference type="InterPro" id="IPR035979">
    <property type="entry name" value="RBD_domain_sf"/>
</dbReference>
<dbReference type="GO" id="GO:0003723">
    <property type="term" value="F:RNA binding"/>
    <property type="evidence" value="ECO:0007669"/>
    <property type="project" value="UniProtKB-UniRule"/>
</dbReference>
<dbReference type="STRING" id="1157962.A0A250WUB7"/>
<dbReference type="Pfam" id="PF00076">
    <property type="entry name" value="RRM_1"/>
    <property type="match status" value="2"/>
</dbReference>
<protein>
    <recommendedName>
        <fullName evidence="4">RRM domain-containing protein</fullName>
    </recommendedName>
</protein>
<dbReference type="PROSITE" id="PS50102">
    <property type="entry name" value="RRM"/>
    <property type="match status" value="2"/>
</dbReference>
<sequence length="208" mass="23091">MQNDTVSPDTSSTQDNQDNINTSQALKVDSTGQQEQHSSVLRLRGLSYACAEQDLREFFKDFEIVDIVICTRHGRTTGDAFVSLQNNAVAAGALTALNYEFLGTRYIEIFYASAVDMENAKSMSKKGYFVRLRGLPFNASGREVLKFFLPDVEVVKGIDGVVFTYSEDGRLTGEAFVELQDEDSVSKAMSKHKNRLGNRYIELVGCTA</sequence>
<feature type="domain" description="RRM" evidence="4">
    <location>
        <begin position="128"/>
        <end position="208"/>
    </location>
</feature>
<dbReference type="InterPro" id="IPR012677">
    <property type="entry name" value="Nucleotide-bd_a/b_plait_sf"/>
</dbReference>
<dbReference type="SUPFAM" id="SSF54928">
    <property type="entry name" value="RNA-binding domain, RBD"/>
    <property type="match status" value="1"/>
</dbReference>
<comment type="caution">
    <text evidence="5">The sequence shown here is derived from an EMBL/GenBank/DDBJ whole genome shotgun (WGS) entry which is preliminary data.</text>
</comment>
<reference evidence="5 6" key="1">
    <citation type="submission" date="2017-08" db="EMBL/GenBank/DDBJ databases">
        <title>Acidophilic green algal genome provides insights into adaptation to an acidic environment.</title>
        <authorList>
            <person name="Hirooka S."/>
            <person name="Hirose Y."/>
            <person name="Kanesaki Y."/>
            <person name="Higuchi S."/>
            <person name="Fujiwara T."/>
            <person name="Onuma R."/>
            <person name="Era A."/>
            <person name="Ohbayashi R."/>
            <person name="Uzuka A."/>
            <person name="Nozaki H."/>
            <person name="Yoshikawa H."/>
            <person name="Miyagishima S.Y."/>
        </authorList>
    </citation>
    <scope>NUCLEOTIDE SEQUENCE [LARGE SCALE GENOMIC DNA]</scope>
    <source>
        <strain evidence="5 6">NIES-2499</strain>
    </source>
</reference>
<dbReference type="Proteomes" id="UP000232323">
    <property type="component" value="Unassembled WGS sequence"/>
</dbReference>
<proteinExistence type="predicted"/>
<evidence type="ECO:0000256" key="2">
    <source>
        <dbReference type="ARBA" id="ARBA00022884"/>
    </source>
</evidence>
<dbReference type="SMART" id="SM00360">
    <property type="entry name" value="RRM"/>
    <property type="match status" value="2"/>
</dbReference>
<dbReference type="InterPro" id="IPR000504">
    <property type="entry name" value="RRM_dom"/>
</dbReference>
<feature type="domain" description="RRM" evidence="4">
    <location>
        <begin position="39"/>
        <end position="114"/>
    </location>
</feature>